<evidence type="ECO:0000259" key="6">
    <source>
        <dbReference type="PROSITE" id="PS50888"/>
    </source>
</evidence>
<dbReference type="PANTHER" id="PTHR12565">
    <property type="entry name" value="STEROL REGULATORY ELEMENT-BINDING PROTEIN"/>
    <property type="match status" value="1"/>
</dbReference>
<dbReference type="InterPro" id="IPR024097">
    <property type="entry name" value="bHLH_ZIP_TF"/>
</dbReference>
<dbReference type="CDD" id="cd18919">
    <property type="entry name" value="bHLH_AtBPE_like"/>
    <property type="match status" value="1"/>
</dbReference>
<feature type="domain" description="BHLH" evidence="6">
    <location>
        <begin position="174"/>
        <end position="224"/>
    </location>
</feature>
<dbReference type="InterPro" id="IPR036638">
    <property type="entry name" value="HLH_DNA-bd_sf"/>
</dbReference>
<dbReference type="PROSITE" id="PS50888">
    <property type="entry name" value="BHLH"/>
    <property type="match status" value="1"/>
</dbReference>
<dbReference type="SMART" id="SM00353">
    <property type="entry name" value="HLH"/>
    <property type="match status" value="1"/>
</dbReference>
<dbReference type="Gene3D" id="4.10.280.10">
    <property type="entry name" value="Helix-loop-helix DNA-binding domain"/>
    <property type="match status" value="1"/>
</dbReference>
<dbReference type="GO" id="GO:0046983">
    <property type="term" value="F:protein dimerization activity"/>
    <property type="evidence" value="ECO:0007669"/>
    <property type="project" value="InterPro"/>
</dbReference>
<dbReference type="EMBL" id="BAABME010007567">
    <property type="protein sequence ID" value="GAA0171189.1"/>
    <property type="molecule type" value="Genomic_DNA"/>
</dbReference>
<evidence type="ECO:0000256" key="3">
    <source>
        <dbReference type="ARBA" id="ARBA00023163"/>
    </source>
</evidence>
<evidence type="ECO:0000313" key="7">
    <source>
        <dbReference type="EMBL" id="GAA0171189.1"/>
    </source>
</evidence>
<dbReference type="InterPro" id="IPR011598">
    <property type="entry name" value="bHLH_dom"/>
</dbReference>
<evidence type="ECO:0000256" key="2">
    <source>
        <dbReference type="ARBA" id="ARBA00023015"/>
    </source>
</evidence>
<accession>A0AAV3R5Q4</accession>
<sequence length="344" mass="38793">MLNCMSSSTENNSNNTNPSVLERQRAIYSRLYHQQQSMQNNVSNLHTIMHQFPLQIHDQKIEHFHNFAAFGGENYGISSSEISRSSLETEHFMVSTVSNSSTANQRKFEPQDSIRARKEKPISAKKRKAEVDVEEELKAEAGESQSEITTKSGISKASGDEKSDYIHVRARRGQATDSHSLAERARREKISKKMKCLQELVPGCNKVTGKAGMLDEIINYVQSLQKQVEFLSLKLSTVHPRLDFNVDNLIAKEIPAYIARFPNSTIPLDMANLVQFQPNQLQQISTSSGVNVIPNGTHMIPPKVETSSLPNLEAYLDSSCYEQLQQLPNWDTDLMSLYNSVNFQ</sequence>
<dbReference type="Proteomes" id="UP001454036">
    <property type="component" value="Unassembled WGS sequence"/>
</dbReference>
<evidence type="ECO:0000256" key="5">
    <source>
        <dbReference type="SAM" id="MobiDB-lite"/>
    </source>
</evidence>
<organism evidence="7 8">
    <name type="scientific">Lithospermum erythrorhizon</name>
    <name type="common">Purple gromwell</name>
    <name type="synonym">Lithospermum officinale var. erythrorhizon</name>
    <dbReference type="NCBI Taxonomy" id="34254"/>
    <lineage>
        <taxon>Eukaryota</taxon>
        <taxon>Viridiplantae</taxon>
        <taxon>Streptophyta</taxon>
        <taxon>Embryophyta</taxon>
        <taxon>Tracheophyta</taxon>
        <taxon>Spermatophyta</taxon>
        <taxon>Magnoliopsida</taxon>
        <taxon>eudicotyledons</taxon>
        <taxon>Gunneridae</taxon>
        <taxon>Pentapetalae</taxon>
        <taxon>asterids</taxon>
        <taxon>lamiids</taxon>
        <taxon>Boraginales</taxon>
        <taxon>Boraginaceae</taxon>
        <taxon>Boraginoideae</taxon>
        <taxon>Lithospermeae</taxon>
        <taxon>Lithospermum</taxon>
    </lineage>
</organism>
<comment type="caution">
    <text evidence="7">The sequence shown here is derived from an EMBL/GenBank/DDBJ whole genome shotgun (WGS) entry which is preliminary data.</text>
</comment>
<protein>
    <recommendedName>
        <fullName evidence="6">BHLH domain-containing protein</fullName>
    </recommendedName>
</protein>
<evidence type="ECO:0000256" key="1">
    <source>
        <dbReference type="ARBA" id="ARBA00004123"/>
    </source>
</evidence>
<name>A0AAV3R5Q4_LITER</name>
<feature type="compositionally biased region" description="Polar residues" evidence="5">
    <location>
        <begin position="143"/>
        <end position="155"/>
    </location>
</feature>
<evidence type="ECO:0000313" key="8">
    <source>
        <dbReference type="Proteomes" id="UP001454036"/>
    </source>
</evidence>
<dbReference type="GO" id="GO:0005634">
    <property type="term" value="C:nucleus"/>
    <property type="evidence" value="ECO:0007669"/>
    <property type="project" value="UniProtKB-SubCell"/>
</dbReference>
<proteinExistence type="predicted"/>
<dbReference type="GO" id="GO:0003700">
    <property type="term" value="F:DNA-binding transcription factor activity"/>
    <property type="evidence" value="ECO:0007669"/>
    <property type="project" value="TreeGrafter"/>
</dbReference>
<dbReference type="Pfam" id="PF00010">
    <property type="entry name" value="HLH"/>
    <property type="match status" value="1"/>
</dbReference>
<reference evidence="7 8" key="1">
    <citation type="submission" date="2024-01" db="EMBL/GenBank/DDBJ databases">
        <title>The complete chloroplast genome sequence of Lithospermum erythrorhizon: insights into the phylogenetic relationship among Boraginaceae species and the maternal lineages of purple gromwells.</title>
        <authorList>
            <person name="Okada T."/>
            <person name="Watanabe K."/>
        </authorList>
    </citation>
    <scope>NUCLEOTIDE SEQUENCE [LARGE SCALE GENOMIC DNA]</scope>
</reference>
<gene>
    <name evidence="7" type="ORF">LIER_25282</name>
</gene>
<keyword evidence="4" id="KW-0539">Nucleus</keyword>
<dbReference type="AlphaFoldDB" id="A0AAV3R5Q4"/>
<feature type="compositionally biased region" description="Basic and acidic residues" evidence="5">
    <location>
        <begin position="106"/>
        <end position="122"/>
    </location>
</feature>
<dbReference type="SUPFAM" id="SSF47459">
    <property type="entry name" value="HLH, helix-loop-helix DNA-binding domain"/>
    <property type="match status" value="1"/>
</dbReference>
<evidence type="ECO:0000256" key="4">
    <source>
        <dbReference type="ARBA" id="ARBA00023242"/>
    </source>
</evidence>
<feature type="region of interest" description="Disordered" evidence="5">
    <location>
        <begin position="98"/>
        <end position="163"/>
    </location>
</feature>
<comment type="subcellular location">
    <subcellularLocation>
        <location evidence="1">Nucleus</location>
    </subcellularLocation>
</comment>
<keyword evidence="2" id="KW-0805">Transcription regulation</keyword>
<keyword evidence="3" id="KW-0804">Transcription</keyword>
<dbReference type="PANTHER" id="PTHR12565:SF184">
    <property type="entry name" value="BHLH TRANSCRIPTION FACTOR"/>
    <property type="match status" value="1"/>
</dbReference>
<keyword evidence="8" id="KW-1185">Reference proteome</keyword>
<dbReference type="FunFam" id="4.10.280.10:FF:000002">
    <property type="entry name" value="Basic helix-loop-helix transcription factor"/>
    <property type="match status" value="1"/>
</dbReference>